<dbReference type="Proteomes" id="UP000199019">
    <property type="component" value="Unassembled WGS sequence"/>
</dbReference>
<dbReference type="Pfam" id="PF00582">
    <property type="entry name" value="Usp"/>
    <property type="match status" value="2"/>
</dbReference>
<dbReference type="PRINTS" id="PR01438">
    <property type="entry name" value="UNVRSLSTRESS"/>
</dbReference>
<evidence type="ECO:0000313" key="3">
    <source>
        <dbReference type="EMBL" id="SES45864.1"/>
    </source>
</evidence>
<dbReference type="AlphaFoldDB" id="A0A1H9XIC0"/>
<evidence type="ECO:0000313" key="4">
    <source>
        <dbReference type="Proteomes" id="UP000199019"/>
    </source>
</evidence>
<accession>A0A1H9XIC0</accession>
<name>A0A1H9XIC0_9MICO</name>
<feature type="domain" description="UspA" evidence="2">
    <location>
        <begin position="7"/>
        <end position="143"/>
    </location>
</feature>
<feature type="domain" description="UspA" evidence="2">
    <location>
        <begin position="154"/>
        <end position="295"/>
    </location>
</feature>
<dbReference type="CDD" id="cd23659">
    <property type="entry name" value="USP_At3g01520-like"/>
    <property type="match status" value="1"/>
</dbReference>
<keyword evidence="4" id="KW-1185">Reference proteome</keyword>
<reference evidence="4" key="1">
    <citation type="submission" date="2016-10" db="EMBL/GenBank/DDBJ databases">
        <authorList>
            <person name="Varghese N."/>
            <person name="Submissions S."/>
        </authorList>
    </citation>
    <scope>NUCLEOTIDE SEQUENCE [LARGE SCALE GENOMIC DNA]</scope>
    <source>
        <strain evidence="4">CGMCC 1.6963</strain>
    </source>
</reference>
<dbReference type="OrthoDB" id="267918at2"/>
<evidence type="ECO:0000256" key="1">
    <source>
        <dbReference type="ARBA" id="ARBA00008791"/>
    </source>
</evidence>
<organism evidence="3 4">
    <name type="scientific">Pedococcus cremeus</name>
    <dbReference type="NCBI Taxonomy" id="587636"/>
    <lineage>
        <taxon>Bacteria</taxon>
        <taxon>Bacillati</taxon>
        <taxon>Actinomycetota</taxon>
        <taxon>Actinomycetes</taxon>
        <taxon>Micrococcales</taxon>
        <taxon>Intrasporangiaceae</taxon>
        <taxon>Pedococcus</taxon>
    </lineage>
</organism>
<dbReference type="EMBL" id="FOHB01000008">
    <property type="protein sequence ID" value="SES45864.1"/>
    <property type="molecule type" value="Genomic_DNA"/>
</dbReference>
<dbReference type="SUPFAM" id="SSF52402">
    <property type="entry name" value="Adenine nucleotide alpha hydrolases-like"/>
    <property type="match status" value="2"/>
</dbReference>
<gene>
    <name evidence="3" type="ORF">SAMN05216199_3857</name>
</gene>
<dbReference type="InterPro" id="IPR006015">
    <property type="entry name" value="Universal_stress_UspA"/>
</dbReference>
<dbReference type="Gene3D" id="3.40.50.620">
    <property type="entry name" value="HUPs"/>
    <property type="match status" value="2"/>
</dbReference>
<proteinExistence type="inferred from homology"/>
<dbReference type="InterPro" id="IPR014729">
    <property type="entry name" value="Rossmann-like_a/b/a_fold"/>
</dbReference>
<dbReference type="RefSeq" id="WP_091761769.1">
    <property type="nucleotide sequence ID" value="NZ_FOHB01000008.1"/>
</dbReference>
<protein>
    <submittedName>
        <fullName evidence="3">Nucleotide-binding universal stress protein, UspA family</fullName>
    </submittedName>
</protein>
<comment type="similarity">
    <text evidence="1">Belongs to the universal stress protein A family.</text>
</comment>
<dbReference type="PANTHER" id="PTHR46268:SF6">
    <property type="entry name" value="UNIVERSAL STRESS PROTEIN UP12"/>
    <property type="match status" value="1"/>
</dbReference>
<dbReference type="PANTHER" id="PTHR46268">
    <property type="entry name" value="STRESS RESPONSE PROTEIN NHAX"/>
    <property type="match status" value="1"/>
</dbReference>
<evidence type="ECO:0000259" key="2">
    <source>
        <dbReference type="Pfam" id="PF00582"/>
    </source>
</evidence>
<dbReference type="InterPro" id="IPR006016">
    <property type="entry name" value="UspA"/>
</dbReference>
<sequence length="299" mass="30943">MEGNVRGIVVGYDASPGSETALMWAADAAKRQGRPLTVLHSGEPAAFPVEPAYSAERLAEDLAEVSHGILQDGVDKAATVLDRSEISAVSVDLTPAAALVEASEKADFVVTGSRGRGRVAGGLLGSVSYAVTAHARCPAIVVRGETPVHPDADHKVVIGVDDSLPSQRALEVAADVAARSGAGLHVVRVGHLVSAPGWAYAESEKGGTRHSRSVTDEAQRTLDAAKEQVSRSHPDLPLETEILYGDPGDVLTTLGAKAGLIVVGSRGRGGFAGLLLGSVSHKVIHRAECPVMVVRGLEE</sequence>